<organism evidence="4 5">
    <name type="scientific">Anaerobacterium chartisolvens</name>
    <dbReference type="NCBI Taxonomy" id="1297424"/>
    <lineage>
        <taxon>Bacteria</taxon>
        <taxon>Bacillati</taxon>
        <taxon>Bacillota</taxon>
        <taxon>Clostridia</taxon>
        <taxon>Eubacteriales</taxon>
        <taxon>Oscillospiraceae</taxon>
        <taxon>Anaerobacterium</taxon>
    </lineage>
</organism>
<dbReference type="InterPro" id="IPR032599">
    <property type="entry name" value="YcdB/YcdC_rep_domain"/>
</dbReference>
<evidence type="ECO:0000313" key="5">
    <source>
        <dbReference type="Proteomes" id="UP000253034"/>
    </source>
</evidence>
<keyword evidence="1" id="KW-0677">Repeat</keyword>
<dbReference type="Pfam" id="PF00395">
    <property type="entry name" value="SLH"/>
    <property type="match status" value="1"/>
</dbReference>
<dbReference type="AlphaFoldDB" id="A0A369ASJ9"/>
<evidence type="ECO:0000256" key="1">
    <source>
        <dbReference type="ARBA" id="ARBA00022737"/>
    </source>
</evidence>
<protein>
    <submittedName>
        <fullName evidence="4">Peptidase YpeB-like protein</fullName>
    </submittedName>
</protein>
<dbReference type="PROSITE" id="PS51272">
    <property type="entry name" value="SLH"/>
    <property type="match status" value="2"/>
</dbReference>
<dbReference type="InterPro" id="IPR001119">
    <property type="entry name" value="SLH_dom"/>
</dbReference>
<evidence type="ECO:0000256" key="2">
    <source>
        <dbReference type="SAM" id="SignalP"/>
    </source>
</evidence>
<feature type="domain" description="SLH" evidence="3">
    <location>
        <begin position="666"/>
        <end position="720"/>
    </location>
</feature>
<feature type="chain" id="PRO_5016595263" evidence="2">
    <location>
        <begin position="26"/>
        <end position="720"/>
    </location>
</feature>
<dbReference type="OrthoDB" id="2473368at2"/>
<evidence type="ECO:0000313" key="4">
    <source>
        <dbReference type="EMBL" id="RCX12340.1"/>
    </source>
</evidence>
<feature type="domain" description="SLH" evidence="3">
    <location>
        <begin position="549"/>
        <end position="610"/>
    </location>
</feature>
<dbReference type="Pfam" id="PF16244">
    <property type="entry name" value="DUF4901"/>
    <property type="match status" value="2"/>
</dbReference>
<sequence>MKKKIALLLTVIMLFAAMIPLQAFAAEDKGLEKAITAAREKFSIPANYIFTPESYIDNGKKVWNLNWSSKTGEDGRISVTVSEDGAILGYDKYVPVDHSKRRFPKLSRQEAEVKAEEFIKNVNPSVLSQLKLQENNYSSFKEYSYYFNYVRTVKGIPFYQNNVNLSVDTDTGEVRSYYINWSDELAFPGAGKKIDMDAAKKAYVDKLGLKLVYRYTSEGEKLKFYSVYTPKYSDIFAIDAFTGEKIQLNDMYYGAFGRGGEYDTATKEAAMVAGEVQLTPDEINAVQDMSGLISQEKAVETAKGIKPLKLTDEYKLTNANLSKSWPDRQQYIWYLKFTKNSEKGNERYYYASASINAKTGEIISFDRNVPYNEADKAKYSKDDAKKAVEKFLGELAPEKFKQTEYNEDSEIYYPVYKEADNDAKEFSFSYTRKVNGIQIPDNSISAGYDAVNGEITRFNMSWFGANSDFPGVSNVLSTDKAYERLFADIGLELQYKAQYSEVDYLKSSMPRNTNAEVKLIYSLKLGKPQYLDSRTGDILDYDGKKFKENKPVEYTDIDTHANKKEIMVLSEYGVSLQGPEFKPDSSITQLDFMTLLCKTLNYHGANVTSDSSSADIDAMYSFLIREGVLKKSEKAPKSAVSKEDGVKYIIRAMKYDRVAELKGIFKSSFKDIDKASADLIGYIAIAEGMGIAKGSDGNFGPKGLLTRAQAAVMIYNYLMA</sequence>
<evidence type="ECO:0000259" key="3">
    <source>
        <dbReference type="PROSITE" id="PS51272"/>
    </source>
</evidence>
<feature type="signal peptide" evidence="2">
    <location>
        <begin position="1"/>
        <end position="25"/>
    </location>
</feature>
<reference evidence="4 5" key="1">
    <citation type="submission" date="2018-07" db="EMBL/GenBank/DDBJ databases">
        <title>Genomic Encyclopedia of Type Strains, Phase IV (KMG-IV): sequencing the most valuable type-strain genomes for metagenomic binning, comparative biology and taxonomic classification.</title>
        <authorList>
            <person name="Goeker M."/>
        </authorList>
    </citation>
    <scope>NUCLEOTIDE SEQUENCE [LARGE SCALE GENOMIC DNA]</scope>
    <source>
        <strain evidence="4 5">DSM 27016</strain>
    </source>
</reference>
<dbReference type="EMBL" id="QPJT01000022">
    <property type="protein sequence ID" value="RCX12340.1"/>
    <property type="molecule type" value="Genomic_DNA"/>
</dbReference>
<proteinExistence type="predicted"/>
<dbReference type="Proteomes" id="UP000253034">
    <property type="component" value="Unassembled WGS sequence"/>
</dbReference>
<accession>A0A369ASJ9</accession>
<gene>
    <name evidence="4" type="ORF">DFR58_12229</name>
</gene>
<keyword evidence="5" id="KW-1185">Reference proteome</keyword>
<dbReference type="RefSeq" id="WP_114298962.1">
    <property type="nucleotide sequence ID" value="NZ_QPJT01000022.1"/>
</dbReference>
<keyword evidence="2" id="KW-0732">Signal</keyword>
<comment type="caution">
    <text evidence="4">The sequence shown here is derived from an EMBL/GenBank/DDBJ whole genome shotgun (WGS) entry which is preliminary data.</text>
</comment>
<name>A0A369ASJ9_9FIRM</name>